<evidence type="ECO:0000313" key="2">
    <source>
        <dbReference type="Proteomes" id="UP000017396"/>
    </source>
</evidence>
<dbReference type="eggNOG" id="ENOG502ZMQ6">
    <property type="taxonomic scope" value="Bacteria"/>
</dbReference>
<dbReference type="EMBL" id="CP003587">
    <property type="protein sequence ID" value="AGY58316.1"/>
    <property type="molecule type" value="Genomic_DNA"/>
</dbReference>
<dbReference type="KEGG" id="glj:GKIL_2070"/>
<proteinExistence type="predicted"/>
<name>U5QHD3_GLOK1</name>
<protein>
    <submittedName>
        <fullName evidence="1">Uncharacterized protein</fullName>
    </submittedName>
</protein>
<sequence length="337" mass="39350">MVQLSTLAFCVEAKDSIQMYLQLLRRLLEKGNMVYIKQYKNSVQDEEEIDKEAFLLSADEILQDTIGSDKKVAVWLNYETIAKTYYGLNATHCGRWFRSGFEFLDRGRVFASSISITDLVEARKNAIEPYILQELEVPLDVDEEASFMLDEAFFEFFLRASGLTEKEEPLFKHAAFFPEGTWPVITEGNLVYHKDINQFSADFARLYADYYWGIYLYPALEEDMDIWNLTAEQKERLTNNHGRKPESIKDRYKRVRKYLSSRAHEIEDFMESISEDQMRELSQMPGSQMVDLLKQAVKEYPYIQSFDFGKRGMMFSGGPLYTLWPIYHRAAQIALGK</sequence>
<accession>U5QHD3</accession>
<reference evidence="1 2" key="1">
    <citation type="journal article" date="2013" name="PLoS ONE">
        <title>Cultivation and Complete Genome Sequencing of Gloeobacter kilaueensis sp. nov., from a Lava Cave in Kilauea Caldera, Hawai'i.</title>
        <authorList>
            <person name="Saw J.H."/>
            <person name="Schatz M."/>
            <person name="Brown M.V."/>
            <person name="Kunkel D.D."/>
            <person name="Foster J.S."/>
            <person name="Shick H."/>
            <person name="Christensen S."/>
            <person name="Hou S."/>
            <person name="Wan X."/>
            <person name="Donachie S.P."/>
        </authorList>
    </citation>
    <scope>NUCLEOTIDE SEQUENCE [LARGE SCALE GENOMIC DNA]</scope>
    <source>
        <strain evidence="2">JS</strain>
    </source>
</reference>
<organism evidence="1 2">
    <name type="scientific">Gloeobacter kilaueensis (strain ATCC BAA-2537 / CCAP 1431/1 / ULC 316 / JS1)</name>
    <dbReference type="NCBI Taxonomy" id="1183438"/>
    <lineage>
        <taxon>Bacteria</taxon>
        <taxon>Bacillati</taxon>
        <taxon>Cyanobacteriota</taxon>
        <taxon>Cyanophyceae</taxon>
        <taxon>Gloeobacterales</taxon>
        <taxon>Gloeobacteraceae</taxon>
        <taxon>Gloeobacter</taxon>
    </lineage>
</organism>
<dbReference type="AlphaFoldDB" id="U5QHD3"/>
<keyword evidence="2" id="KW-1185">Reference proteome</keyword>
<evidence type="ECO:0000313" key="1">
    <source>
        <dbReference type="EMBL" id="AGY58316.1"/>
    </source>
</evidence>
<dbReference type="OrthoDB" id="9883542at2"/>
<dbReference type="HOGENOM" id="CLU_771405_0_0_3"/>
<gene>
    <name evidence="1" type="ORF">GKIL_2070</name>
</gene>
<dbReference type="STRING" id="1183438.GKIL_2070"/>
<dbReference type="Proteomes" id="UP000017396">
    <property type="component" value="Chromosome"/>
</dbReference>